<evidence type="ECO:0000256" key="3">
    <source>
        <dbReference type="ARBA" id="ARBA00022989"/>
    </source>
</evidence>
<feature type="transmembrane region" description="Helical" evidence="6">
    <location>
        <begin position="181"/>
        <end position="202"/>
    </location>
</feature>
<evidence type="ECO:0000256" key="1">
    <source>
        <dbReference type="ARBA" id="ARBA00004141"/>
    </source>
</evidence>
<comment type="subcellular location">
    <subcellularLocation>
        <location evidence="1">Membrane</location>
        <topology evidence="1">Multi-pass membrane protein</topology>
    </subcellularLocation>
</comment>
<feature type="domain" description="Rhodopsin" evidence="7">
    <location>
        <begin position="27"/>
        <end position="277"/>
    </location>
</feature>
<dbReference type="InterPro" id="IPR049326">
    <property type="entry name" value="Rhodopsin_dom_fungi"/>
</dbReference>
<evidence type="ECO:0000313" key="8">
    <source>
        <dbReference type="EMBL" id="TGJ78459.1"/>
    </source>
</evidence>
<gene>
    <name evidence="8" type="ORF">E0Z10_g10304</name>
</gene>
<dbReference type="PANTHER" id="PTHR33048">
    <property type="entry name" value="PTH11-LIKE INTEGRAL MEMBRANE PROTEIN (AFU_ORTHOLOGUE AFUA_5G11245)"/>
    <property type="match status" value="1"/>
</dbReference>
<evidence type="ECO:0000256" key="6">
    <source>
        <dbReference type="SAM" id="Phobius"/>
    </source>
</evidence>
<dbReference type="EMBL" id="SKBN01000389">
    <property type="protein sequence ID" value="TGJ78459.1"/>
    <property type="molecule type" value="Genomic_DNA"/>
</dbReference>
<reference evidence="8 9" key="1">
    <citation type="submission" date="2019-03" db="EMBL/GenBank/DDBJ databases">
        <title>Draft genome sequence of Xylaria hypoxylon DSM 108379, a ubiquitous saprotrophic-parasitic fungi on hardwood.</title>
        <authorList>
            <person name="Buettner E."/>
            <person name="Leonhardt S."/>
            <person name="Gebauer A.M."/>
            <person name="Liers C."/>
            <person name="Hofrichter M."/>
            <person name="Kellner H."/>
        </authorList>
    </citation>
    <scope>NUCLEOTIDE SEQUENCE [LARGE SCALE GENOMIC DNA]</scope>
    <source>
        <strain evidence="8 9">DSM 108379</strain>
    </source>
</reference>
<sequence length="375" mass="41095">MSLPLSTTIIIISVVFAILPIIAVASRFWSRSIKNAGTSWDDYFILPGLIFSVALCVTTIVAVTLGGLGSHILLDADGNIVLDKRLTIFLQTEFAAQLISVVSLVFTKLSVVLFYRRIFRGKLFSIVSVALLVIISGWGVSFFFAILLECIPISQAWKSLYGTPEHGKYCYQYVPMFKATAISNMIVDIGILSVPIPIVWGLKAPLRQRIAISGIFLLGAFVVGISIARVYFFYQSTASYEDALDITVNIAPALYWSELEASIAVVSACLPTLKPLSSHIGPILVEFASKFSLLSAAKSSFERLPRSTTDLDPVSVKQRKFLDGGLVNRCEAIELGNFNGECDKDHEQSGIFVQRSFQQSEHSQRIGELGGDFTS</sequence>
<name>A0A4Z0Y3B0_9PEZI</name>
<comment type="caution">
    <text evidence="8">The sequence shown here is derived from an EMBL/GenBank/DDBJ whole genome shotgun (WGS) entry which is preliminary data.</text>
</comment>
<dbReference type="Pfam" id="PF20684">
    <property type="entry name" value="Fung_rhodopsin"/>
    <property type="match status" value="1"/>
</dbReference>
<feature type="transmembrane region" description="Helical" evidence="6">
    <location>
        <begin position="6"/>
        <end position="29"/>
    </location>
</feature>
<evidence type="ECO:0000259" key="7">
    <source>
        <dbReference type="Pfam" id="PF20684"/>
    </source>
</evidence>
<keyword evidence="3 6" id="KW-1133">Transmembrane helix</keyword>
<protein>
    <recommendedName>
        <fullName evidence="7">Rhodopsin domain-containing protein</fullName>
    </recommendedName>
</protein>
<feature type="transmembrane region" description="Helical" evidence="6">
    <location>
        <begin position="214"/>
        <end position="234"/>
    </location>
</feature>
<keyword evidence="9" id="KW-1185">Reference proteome</keyword>
<evidence type="ECO:0000256" key="5">
    <source>
        <dbReference type="ARBA" id="ARBA00038359"/>
    </source>
</evidence>
<dbReference type="InterPro" id="IPR052337">
    <property type="entry name" value="SAT4-like"/>
</dbReference>
<feature type="transmembrane region" description="Helical" evidence="6">
    <location>
        <begin position="94"/>
        <end position="115"/>
    </location>
</feature>
<keyword evidence="4 6" id="KW-0472">Membrane</keyword>
<dbReference type="AlphaFoldDB" id="A0A4Z0Y3B0"/>
<dbReference type="OrthoDB" id="5393606at2759"/>
<dbReference type="Proteomes" id="UP000297716">
    <property type="component" value="Unassembled WGS sequence"/>
</dbReference>
<evidence type="ECO:0000256" key="4">
    <source>
        <dbReference type="ARBA" id="ARBA00023136"/>
    </source>
</evidence>
<dbReference type="GO" id="GO:0016020">
    <property type="term" value="C:membrane"/>
    <property type="evidence" value="ECO:0007669"/>
    <property type="project" value="UniProtKB-SubCell"/>
</dbReference>
<feature type="transmembrane region" description="Helical" evidence="6">
    <location>
        <begin position="127"/>
        <end position="148"/>
    </location>
</feature>
<dbReference type="STRING" id="37992.A0A4Z0Y3B0"/>
<feature type="transmembrane region" description="Helical" evidence="6">
    <location>
        <begin position="49"/>
        <end position="74"/>
    </location>
</feature>
<proteinExistence type="inferred from homology"/>
<comment type="similarity">
    <text evidence="5">Belongs to the SAT4 family.</text>
</comment>
<dbReference type="PANTHER" id="PTHR33048:SF134">
    <property type="entry name" value="INTEGRAL MEMBRANE PROTEIN"/>
    <property type="match status" value="1"/>
</dbReference>
<accession>A0A4Z0Y3B0</accession>
<evidence type="ECO:0000313" key="9">
    <source>
        <dbReference type="Proteomes" id="UP000297716"/>
    </source>
</evidence>
<evidence type="ECO:0000256" key="2">
    <source>
        <dbReference type="ARBA" id="ARBA00022692"/>
    </source>
</evidence>
<organism evidence="8 9">
    <name type="scientific">Xylaria hypoxylon</name>
    <dbReference type="NCBI Taxonomy" id="37992"/>
    <lineage>
        <taxon>Eukaryota</taxon>
        <taxon>Fungi</taxon>
        <taxon>Dikarya</taxon>
        <taxon>Ascomycota</taxon>
        <taxon>Pezizomycotina</taxon>
        <taxon>Sordariomycetes</taxon>
        <taxon>Xylariomycetidae</taxon>
        <taxon>Xylariales</taxon>
        <taxon>Xylariaceae</taxon>
        <taxon>Xylaria</taxon>
    </lineage>
</organism>
<keyword evidence="2 6" id="KW-0812">Transmembrane</keyword>